<name>A0A673HEY0_9TELE</name>
<dbReference type="Pfam" id="PF01388">
    <property type="entry name" value="ARID"/>
    <property type="match status" value="1"/>
</dbReference>
<dbReference type="InterPro" id="IPR051232">
    <property type="entry name" value="ARID/SWI1_ChromRemod"/>
</dbReference>
<accession>A0A673HEY0</accession>
<evidence type="ECO:0000256" key="1">
    <source>
        <dbReference type="ARBA" id="ARBA00004123"/>
    </source>
</evidence>
<keyword evidence="4" id="KW-0010">Activator</keyword>
<evidence type="ECO:0000259" key="8">
    <source>
        <dbReference type="PROSITE" id="PS51011"/>
    </source>
</evidence>
<reference evidence="9" key="2">
    <citation type="submission" date="2025-09" db="UniProtKB">
        <authorList>
            <consortium name="Ensembl"/>
        </authorList>
    </citation>
    <scope>IDENTIFICATION</scope>
</reference>
<evidence type="ECO:0000256" key="3">
    <source>
        <dbReference type="ARBA" id="ARBA00023125"/>
    </source>
</evidence>
<reference evidence="9" key="1">
    <citation type="submission" date="2025-08" db="UniProtKB">
        <authorList>
            <consortium name="Ensembl"/>
        </authorList>
    </citation>
    <scope>IDENTIFICATION</scope>
</reference>
<feature type="region of interest" description="Disordered" evidence="7">
    <location>
        <begin position="245"/>
        <end position="320"/>
    </location>
</feature>
<feature type="compositionally biased region" description="Low complexity" evidence="7">
    <location>
        <begin position="250"/>
        <end position="261"/>
    </location>
</feature>
<evidence type="ECO:0000313" key="10">
    <source>
        <dbReference type="Proteomes" id="UP000472270"/>
    </source>
</evidence>
<dbReference type="Gene3D" id="1.10.150.60">
    <property type="entry name" value="ARID DNA-binding domain"/>
    <property type="match status" value="1"/>
</dbReference>
<keyword evidence="3" id="KW-0238">DNA-binding</keyword>
<keyword evidence="5" id="KW-0804">Transcription</keyword>
<dbReference type="GO" id="GO:0005634">
    <property type="term" value="C:nucleus"/>
    <property type="evidence" value="ECO:0007669"/>
    <property type="project" value="UniProtKB-SubCell"/>
</dbReference>
<feature type="compositionally biased region" description="Low complexity" evidence="7">
    <location>
        <begin position="269"/>
        <end position="293"/>
    </location>
</feature>
<evidence type="ECO:0000256" key="4">
    <source>
        <dbReference type="ARBA" id="ARBA00023159"/>
    </source>
</evidence>
<feature type="compositionally biased region" description="Polar residues" evidence="7">
    <location>
        <begin position="1"/>
        <end position="11"/>
    </location>
</feature>
<dbReference type="AlphaFoldDB" id="A0A673HEY0"/>
<proteinExistence type="predicted"/>
<dbReference type="Proteomes" id="UP000472270">
    <property type="component" value="Unassembled WGS sequence"/>
</dbReference>
<dbReference type="InterPro" id="IPR001606">
    <property type="entry name" value="ARID_dom"/>
</dbReference>
<dbReference type="FunFam" id="1.10.150.60:FF:000004">
    <property type="entry name" value="AT-rich interactive domain-containing protein 5B"/>
    <property type="match status" value="1"/>
</dbReference>
<dbReference type="PROSITE" id="PS51011">
    <property type="entry name" value="ARID"/>
    <property type="match status" value="1"/>
</dbReference>
<dbReference type="SMART" id="SM00501">
    <property type="entry name" value="BRIGHT"/>
    <property type="match status" value="1"/>
</dbReference>
<dbReference type="GO" id="GO:0000976">
    <property type="term" value="F:transcription cis-regulatory region binding"/>
    <property type="evidence" value="ECO:0007669"/>
    <property type="project" value="TreeGrafter"/>
</dbReference>
<feature type="region of interest" description="Disordered" evidence="7">
    <location>
        <begin position="111"/>
        <end position="163"/>
    </location>
</feature>
<dbReference type="InterPro" id="IPR036431">
    <property type="entry name" value="ARID_dom_sf"/>
</dbReference>
<gene>
    <name evidence="9" type="primary">LOC107747803</name>
</gene>
<evidence type="ECO:0000256" key="2">
    <source>
        <dbReference type="ARBA" id="ARBA00023015"/>
    </source>
</evidence>
<evidence type="ECO:0000256" key="5">
    <source>
        <dbReference type="ARBA" id="ARBA00023163"/>
    </source>
</evidence>
<dbReference type="CDD" id="cd16884">
    <property type="entry name" value="ARID_ARID5A"/>
    <property type="match status" value="1"/>
</dbReference>
<dbReference type="Ensembl" id="ENSSRHT00000024853.1">
    <property type="protein sequence ID" value="ENSSRHP00000024128.1"/>
    <property type="gene ID" value="ENSSRHG00000012695.1"/>
</dbReference>
<keyword evidence="6" id="KW-0539">Nucleus</keyword>
<feature type="compositionally biased region" description="Basic and acidic residues" evidence="7">
    <location>
        <begin position="130"/>
        <end position="140"/>
    </location>
</feature>
<feature type="compositionally biased region" description="Basic and acidic residues" evidence="7">
    <location>
        <begin position="12"/>
        <end position="22"/>
    </location>
</feature>
<evidence type="ECO:0000256" key="7">
    <source>
        <dbReference type="SAM" id="MobiDB-lite"/>
    </source>
</evidence>
<dbReference type="SUPFAM" id="SSF46774">
    <property type="entry name" value="ARID-like"/>
    <property type="match status" value="1"/>
</dbReference>
<dbReference type="PANTHER" id="PTHR13964:SF25">
    <property type="entry name" value="AT-RICH INTERACTIVE DOMAIN-CONTAINING PROTEIN 5A"/>
    <property type="match status" value="1"/>
</dbReference>
<evidence type="ECO:0000256" key="6">
    <source>
        <dbReference type="ARBA" id="ARBA00023242"/>
    </source>
</evidence>
<keyword evidence="10" id="KW-1185">Reference proteome</keyword>
<feature type="region of interest" description="Disordered" evidence="7">
    <location>
        <begin position="1"/>
        <end position="22"/>
    </location>
</feature>
<comment type="subcellular location">
    <subcellularLocation>
        <location evidence="1">Nucleus</location>
    </subcellularLocation>
</comment>
<organism evidence="9 10">
    <name type="scientific">Sinocyclocheilus rhinocerous</name>
    <dbReference type="NCBI Taxonomy" id="307959"/>
    <lineage>
        <taxon>Eukaryota</taxon>
        <taxon>Metazoa</taxon>
        <taxon>Chordata</taxon>
        <taxon>Craniata</taxon>
        <taxon>Vertebrata</taxon>
        <taxon>Euteleostomi</taxon>
        <taxon>Actinopterygii</taxon>
        <taxon>Neopterygii</taxon>
        <taxon>Teleostei</taxon>
        <taxon>Ostariophysi</taxon>
        <taxon>Cypriniformes</taxon>
        <taxon>Cyprinidae</taxon>
        <taxon>Cyprininae</taxon>
        <taxon>Sinocyclocheilus</taxon>
    </lineage>
</organism>
<feature type="compositionally biased region" description="Basic and acidic residues" evidence="7">
    <location>
        <begin position="147"/>
        <end position="163"/>
    </location>
</feature>
<feature type="domain" description="ARID" evidence="8">
    <location>
        <begin position="20"/>
        <end position="112"/>
    </location>
</feature>
<evidence type="ECO:0000313" key="9">
    <source>
        <dbReference type="Ensembl" id="ENSSRHP00000024128.1"/>
    </source>
</evidence>
<dbReference type="SMART" id="SM01014">
    <property type="entry name" value="ARID"/>
    <property type="match status" value="1"/>
</dbReference>
<dbReference type="PANTHER" id="PTHR13964">
    <property type="entry name" value="RBP-RELATED"/>
    <property type="match status" value="1"/>
</dbReference>
<keyword evidence="2" id="KW-0805">Transcription regulation</keyword>
<sequence length="562" mass="62857">MENMVSTNSSEEGSRTDQSESEEKTFVTNLYCFMKERSTPIERIPHLGFKQINLWKIYKAVETLGGYDAVTARRLWKNVYDELGGSPGSTSAATCTRRHYERLVLPFERQLRGEEDKPLPPSKPRKQYKRSPENRGSKPESKKKRKMEREECEVSRKKMHLDQRTSLSNVQLGLELCYENFSFSSAVSVHGPHPGTCSREISLLHTPTPTEVISPLEKKKRLAQASLSIPVSGALEDGAELERPSVIQLSHSSPSPVCPSSTRTRHSSDGSPLPFSSPSGSLSRSPSPCSVSSEDCIDVTTSPSKEPESKTPSRLSTLPMSKAASTGVCKPFGCYPSSKELANYHRYNYRDFLPGGPPHSEKTQRSLSPWTLDGKSTTRFASYRLPSPAYTKPCWVPHASSFYKVSPRDPCRPVSLQPTFKPHMSYPQHLLKRPTTEESYLKKIPVASPHRIMDRKEKAKTALPLPTQQFLFHPHASLTMPYMPTSERTRADLTEQLKALPLQPVLLPSHLTIPPAQTHSMHCPPMGNPFTGSYQAALPSYPYPLPIWHPPTGYNMAGLQPY</sequence>
<protein>
    <submittedName>
        <fullName evidence="9">AT-rich interactive domain-containing protein 5A-like</fullName>
    </submittedName>
</protein>
<dbReference type="GO" id="GO:0006357">
    <property type="term" value="P:regulation of transcription by RNA polymerase II"/>
    <property type="evidence" value="ECO:0007669"/>
    <property type="project" value="TreeGrafter"/>
</dbReference>